<dbReference type="InterPro" id="IPR006431">
    <property type="entry name" value="Phage_tape_meas_C"/>
</dbReference>
<keyword evidence="4" id="KW-1185">Reference proteome</keyword>
<feature type="domain" description="Bacteriophage tail tape measure N-terminal" evidence="1">
    <location>
        <begin position="249"/>
        <end position="391"/>
    </location>
</feature>
<name>A0A1G8T968_9PSED</name>
<dbReference type="Pfam" id="PF06791">
    <property type="entry name" value="TMP_2"/>
    <property type="match status" value="1"/>
</dbReference>
<evidence type="ECO:0000259" key="2">
    <source>
        <dbReference type="Pfam" id="PF09718"/>
    </source>
</evidence>
<dbReference type="Pfam" id="PF09718">
    <property type="entry name" value="Tape_meas_lam_C"/>
    <property type="match status" value="1"/>
</dbReference>
<organism evidence="3 4">
    <name type="scientific">Pseudomonas abietaniphila</name>
    <dbReference type="NCBI Taxonomy" id="89065"/>
    <lineage>
        <taxon>Bacteria</taxon>
        <taxon>Pseudomonadati</taxon>
        <taxon>Pseudomonadota</taxon>
        <taxon>Gammaproteobacteria</taxon>
        <taxon>Pseudomonadales</taxon>
        <taxon>Pseudomonadaceae</taxon>
        <taxon>Pseudomonas</taxon>
    </lineage>
</organism>
<evidence type="ECO:0000313" key="4">
    <source>
        <dbReference type="Proteomes" id="UP000182894"/>
    </source>
</evidence>
<dbReference type="NCBIfam" id="TIGR01541">
    <property type="entry name" value="tape_meas_lam_C"/>
    <property type="match status" value="1"/>
</dbReference>
<dbReference type="EMBL" id="FNCO01000028">
    <property type="protein sequence ID" value="SDJ38102.1"/>
    <property type="molecule type" value="Genomic_DNA"/>
</dbReference>
<evidence type="ECO:0000313" key="3">
    <source>
        <dbReference type="EMBL" id="SDJ38102.1"/>
    </source>
</evidence>
<gene>
    <name evidence="3" type="ORF">SAMN05216605_1288</name>
</gene>
<sequence length="1073" mass="111101">MSGTIAQLGIEVESGEAVQAATDLDKLTQAGVKAEKAADDVSAGFDKAAAAAAKLAAAEAKAAEETDKAKARLLETAKASLEASEYYQRLTTSVTNTAGSMDKAGASVTDFAAIQRNLNTLTPTIDQQTEATKRAAAATGVQTEGLDKLLNKLSPARAATANYNKDLETLSKAYKAGEIDIDKYTAAVGTINGKLKALNGEGTVFDKLNLGTRQAQENVSQLANAISAGDLNSGARAIAQIGAGAGASAVQLGKLLLPSAALATVLGAVAFAFVDAEREASAFNKSIFAGGNAVGVSAQQLQEIAKQAGILTHNFAGARDAAIALAASGKVTGSELANLTEAASAIASFTGAGATEVARGLAGIGSSASEAAVKISEQYGLITSEQYLAIKAIEDEGEAQKALDLLSADLNQNAQQRLKEYRASLSDIELGWDDIKNSITNAYAAVRSEVFPDLGKQIEIIQRVLDTRKAGGVAGALSNGLSTLNSALGLGTGDDDDSTAALEKKLAGLKARQASSQALAATTGETVNANKDLIAVQKDLDRQLDNVSPLSKREAAIKKLNAQFTELYEKSAKTGQKSPLLDGVDFDGKSFSGGAYKTLLDGINTNIKDPKGPANQLDLTGFNDAQNQLKSVTGYYQNIEKELEAAQKAGLVSAESYSSQRIAIVEQEKGDVTVAYDAEIAALQTLRDKSSTTAQQRIQIDQKIADAKAESLKAQEGYDSRLQALATEEDGRVKKQTYNIAQYVQALGQQQKALELAGQRAVLGVGRGDRQNALNAELNAQQDRFAQQALDLENQRSDPSRKMSTEEFEQKSQALADANKKATDQIQQNYADVQAAQGDWTNGAASAWENYLDSAKDVAGQTKTLFTNAFSNMEDAVANFAVTGKLSFSDFTKSVISDLARIATRQATSGVLSTLFGIGASAAGSYAGGSSAGSGASSGFDYSLGSSSSGLTYGGGRAAGGDVAPNSLYQVNEVGPELFNQGGKSYLMTGANGGSVTPLGSGAGPVAAGSAGGSPNVYISIASDGSSQVSSDTSGLEAFGKQIGDIAAQKYRELEAKSLSSQGNIRQAINGRR</sequence>
<feature type="domain" description="Bacteriophage tail tape measure C-terminal" evidence="2">
    <location>
        <begin position="838"/>
        <end position="912"/>
    </location>
</feature>
<dbReference type="STRING" id="89065.SAMN05216605_1288"/>
<dbReference type="AlphaFoldDB" id="A0A1G8T968"/>
<dbReference type="OrthoDB" id="79849at2"/>
<protein>
    <submittedName>
        <fullName evidence="3">Phage tail tape measure protein, lambda family</fullName>
    </submittedName>
</protein>
<evidence type="ECO:0000259" key="1">
    <source>
        <dbReference type="Pfam" id="PF06791"/>
    </source>
</evidence>
<proteinExistence type="predicted"/>
<dbReference type="InterPro" id="IPR009628">
    <property type="entry name" value="Phage_tape_measure_N"/>
</dbReference>
<reference evidence="4" key="1">
    <citation type="submission" date="2016-10" db="EMBL/GenBank/DDBJ databases">
        <authorList>
            <person name="Varghese N."/>
            <person name="Submissions S."/>
        </authorList>
    </citation>
    <scope>NUCLEOTIDE SEQUENCE [LARGE SCALE GENOMIC DNA]</scope>
    <source>
        <strain evidence="4">ATCC 700689</strain>
    </source>
</reference>
<dbReference type="Proteomes" id="UP000182894">
    <property type="component" value="Unassembled WGS sequence"/>
</dbReference>
<accession>A0A1G8T968</accession>
<dbReference type="RefSeq" id="WP_074759013.1">
    <property type="nucleotide sequence ID" value="NZ_FNCO01000028.1"/>
</dbReference>